<comment type="caution">
    <text evidence="6">The sequence shown here is derived from an EMBL/GenBank/DDBJ whole genome shotgun (WGS) entry which is preliminary data.</text>
</comment>
<dbReference type="RefSeq" id="WP_146595775.1">
    <property type="nucleotide sequence ID" value="NZ_SJPT01000006.1"/>
</dbReference>
<dbReference type="Pfam" id="PF07583">
    <property type="entry name" value="PSCyt2"/>
    <property type="match status" value="1"/>
</dbReference>
<organism evidence="6 7">
    <name type="scientific">Novipirellula galeiformis</name>
    <dbReference type="NCBI Taxonomy" id="2528004"/>
    <lineage>
        <taxon>Bacteria</taxon>
        <taxon>Pseudomonadati</taxon>
        <taxon>Planctomycetota</taxon>
        <taxon>Planctomycetia</taxon>
        <taxon>Pirellulales</taxon>
        <taxon>Pirellulaceae</taxon>
        <taxon>Novipirellula</taxon>
    </lineage>
</organism>
<reference evidence="6 7" key="1">
    <citation type="submission" date="2019-02" db="EMBL/GenBank/DDBJ databases">
        <title>Deep-cultivation of Planctomycetes and their phenomic and genomic characterization uncovers novel biology.</title>
        <authorList>
            <person name="Wiegand S."/>
            <person name="Jogler M."/>
            <person name="Boedeker C."/>
            <person name="Pinto D."/>
            <person name="Vollmers J."/>
            <person name="Rivas-Marin E."/>
            <person name="Kohn T."/>
            <person name="Peeters S.H."/>
            <person name="Heuer A."/>
            <person name="Rast P."/>
            <person name="Oberbeckmann S."/>
            <person name="Bunk B."/>
            <person name="Jeske O."/>
            <person name="Meyerdierks A."/>
            <person name="Storesund J.E."/>
            <person name="Kallscheuer N."/>
            <person name="Luecker S."/>
            <person name="Lage O.M."/>
            <person name="Pohl T."/>
            <person name="Merkel B.J."/>
            <person name="Hornburger P."/>
            <person name="Mueller R.-W."/>
            <person name="Bruemmer F."/>
            <person name="Labrenz M."/>
            <person name="Spormann A.M."/>
            <person name="Op Den Camp H."/>
            <person name="Overmann J."/>
            <person name="Amann R."/>
            <person name="Jetten M.S.M."/>
            <person name="Mascher T."/>
            <person name="Medema M.H."/>
            <person name="Devos D.P."/>
            <person name="Kaster A.-K."/>
            <person name="Ovreas L."/>
            <person name="Rohde M."/>
            <person name="Galperin M.Y."/>
            <person name="Jogler C."/>
        </authorList>
    </citation>
    <scope>NUCLEOTIDE SEQUENCE [LARGE SCALE GENOMIC DNA]</scope>
    <source>
        <strain evidence="6 7">Pla52o</strain>
    </source>
</reference>
<sequence length="1112" mass="124126" precursor="true">MKFACQICVAIACIAVVLSGEASAEAAKVDYLTQVKPLLRERCYACHGALKQEGGLRLDTVALMRQGGDSGAAVDPDDTPEFNLIIERTADTDPGSRMPPEHEGEPLTSAHLDLLKRWIAQGASIPADETPEADPAQHWSFQPVVRPEVPEVENSKWVRNPIDAWIAQGHHTHGVVPQDEVSRVLLLRRLTFDLIGLPPTAAEIAACVDDPSPDWYEKAVDRLLDDPRHGQRWARHWMDNWRYSDWWGLGTQLRNSQRHMWHWRDWIVESLNNDLPYDEMVRLMLAADELAPTDPDKLRATGFLARNYFIFNRNTWLDQTVEHVGKGFLGLTMNCAKCHDHKFDPIDHADYYKMRAFFEPYLVRLDMVPGELNVDNNGIPRVFDAMLDKPTYRFIRGDDSQPDESTVIAPGVPELLEFEKLRIEEVELPPEAWQPALRPWVLDEYLAAARKRLQISETNEQKAAATLEAARSANDEALANAASDQAFVPIHEDFATFDSSRWRFLRGKWAHLPGQVEQTMAGPSRSVLQLIKNAPRDFDVTLRYRLQGGNVHRSVGIGFDAEWIEGSTEHDAADAPQFVYASGIDGGSKLQGTYTDNGDSYYPSNAKQSIPVKLGAEHTLRLQVRGDLINASFNDEPVLAWRTPLIRREGTIQLITFDAITSFSEFTLSALADDVELVEPKEGAPPSPNPVVQAEGAMAAAVAQVAVARADLESVQARADAMRATWSESDDEAVSDAAAVRALAVAAIRAERKHALAVAKADVIANENTLRRAAENKKKAAQTKLNKANEALKKAESLLQAEIKDTDQFTPMAGAKWTATRFLHTGQDDPEVTFPQQSSGRRTALAKWITDRRNPLTARVAANQIWTRHLGQPLVASTFDFGRNGSLPTHPELLDWLASELMDNDWDMKHLHRLIVLSSTYRMGSSTMGREDSLSKDPDNHYWWRRVPIRLESQAVRDAVLACAGTLDESMGGPSILPRDQEKSRRRSLYFFHSNNERNLLLTTFDEASVTECYQREQSIVPQQALALTNSALVLESSQQIAQAIAATPLDDESFIRQAFLVLLGIEVSDGELSDCQAALTAWQKLPEATADSARGNLVWSLINHNDFVTLR</sequence>
<dbReference type="PANTHER" id="PTHR35889">
    <property type="entry name" value="CYCLOINULO-OLIGOSACCHARIDE FRUCTANOTRANSFERASE-RELATED"/>
    <property type="match status" value="1"/>
</dbReference>
<dbReference type="InterPro" id="IPR011429">
    <property type="entry name" value="Cyt_c_Planctomycete-type"/>
</dbReference>
<dbReference type="InterPro" id="IPR022655">
    <property type="entry name" value="DUF1553"/>
</dbReference>
<dbReference type="Proteomes" id="UP000316304">
    <property type="component" value="Unassembled WGS sequence"/>
</dbReference>
<evidence type="ECO:0000259" key="4">
    <source>
        <dbReference type="Pfam" id="PF07587"/>
    </source>
</evidence>
<dbReference type="Gene3D" id="2.60.120.560">
    <property type="entry name" value="Exo-inulinase, domain 1"/>
    <property type="match status" value="1"/>
</dbReference>
<evidence type="ECO:0000256" key="2">
    <source>
        <dbReference type="SAM" id="SignalP"/>
    </source>
</evidence>
<gene>
    <name evidence="6" type="ORF">Pla52o_36170</name>
</gene>
<keyword evidence="7" id="KW-1185">Reference proteome</keyword>
<keyword evidence="2" id="KW-0732">Signal</keyword>
<name>A0A5C6CBG8_9BACT</name>
<feature type="domain" description="DUF1553" evidence="4">
    <location>
        <begin position="841"/>
        <end position="1079"/>
    </location>
</feature>
<evidence type="ECO:0000256" key="1">
    <source>
        <dbReference type="SAM" id="Coils"/>
    </source>
</evidence>
<dbReference type="PANTHER" id="PTHR35889:SF3">
    <property type="entry name" value="F-BOX DOMAIN-CONTAINING PROTEIN"/>
    <property type="match status" value="1"/>
</dbReference>
<protein>
    <submittedName>
        <fullName evidence="6">Planctomycete cytochrome C</fullName>
    </submittedName>
</protein>
<feature type="chain" id="PRO_5023024294" evidence="2">
    <location>
        <begin position="25"/>
        <end position="1112"/>
    </location>
</feature>
<accession>A0A5C6CBG8</accession>
<keyword evidence="1" id="KW-0175">Coiled coil</keyword>
<evidence type="ECO:0000259" key="3">
    <source>
        <dbReference type="Pfam" id="PF07583"/>
    </source>
</evidence>
<feature type="coiled-coil region" evidence="1">
    <location>
        <begin position="764"/>
        <end position="805"/>
    </location>
</feature>
<feature type="domain" description="DUF1549" evidence="3">
    <location>
        <begin position="161"/>
        <end position="360"/>
    </location>
</feature>
<feature type="signal peptide" evidence="2">
    <location>
        <begin position="1"/>
        <end position="24"/>
    </location>
</feature>
<evidence type="ECO:0000259" key="5">
    <source>
        <dbReference type="Pfam" id="PF07635"/>
    </source>
</evidence>
<proteinExistence type="predicted"/>
<dbReference type="InterPro" id="IPR011444">
    <property type="entry name" value="DUF1549"/>
</dbReference>
<dbReference type="Pfam" id="PF07587">
    <property type="entry name" value="PSD1"/>
    <property type="match status" value="1"/>
</dbReference>
<dbReference type="OrthoDB" id="127107at2"/>
<evidence type="ECO:0000313" key="7">
    <source>
        <dbReference type="Proteomes" id="UP000316304"/>
    </source>
</evidence>
<dbReference type="EMBL" id="SJPT01000006">
    <property type="protein sequence ID" value="TWU21432.1"/>
    <property type="molecule type" value="Genomic_DNA"/>
</dbReference>
<dbReference type="AlphaFoldDB" id="A0A5C6CBG8"/>
<evidence type="ECO:0000313" key="6">
    <source>
        <dbReference type="EMBL" id="TWU21432.1"/>
    </source>
</evidence>
<dbReference type="Pfam" id="PF07635">
    <property type="entry name" value="PSCyt1"/>
    <property type="match status" value="1"/>
</dbReference>
<feature type="domain" description="Cytochrome C Planctomycete-type" evidence="5">
    <location>
        <begin position="43"/>
        <end position="101"/>
    </location>
</feature>